<protein>
    <recommendedName>
        <fullName evidence="7">Profilin</fullName>
    </recommendedName>
</protein>
<comment type="function">
    <text evidence="6">Binds to actin and affects the structure of the cytoskeleton. At high concentrations, profilin prevents the polymerization of actin, whereas it enhances it at low concentrations.</text>
</comment>
<keyword evidence="4 7" id="KW-0009">Actin-binding</keyword>
<evidence type="ECO:0000256" key="6">
    <source>
        <dbReference type="RuleBase" id="RU003908"/>
    </source>
</evidence>
<comment type="subcellular location">
    <subcellularLocation>
        <location evidence="1">Cytoplasm</location>
        <location evidence="1">Cytoskeleton</location>
    </subcellularLocation>
</comment>
<evidence type="ECO:0000256" key="1">
    <source>
        <dbReference type="ARBA" id="ARBA00004245"/>
    </source>
</evidence>
<dbReference type="GeneID" id="83177202"/>
<keyword evidence="5 6" id="KW-0206">Cytoskeleton</keyword>
<dbReference type="AlphaFoldDB" id="A0A9W9NAV0"/>
<name>A0A9W9NAV0_9EURO</name>
<dbReference type="PANTHER" id="PTHR11604">
    <property type="entry name" value="PROFILIN"/>
    <property type="match status" value="1"/>
</dbReference>
<dbReference type="Proteomes" id="UP001150904">
    <property type="component" value="Unassembled WGS sequence"/>
</dbReference>
<comment type="caution">
    <text evidence="8">The sequence shown here is derived from an EMBL/GenBank/DDBJ whole genome shotgun (WGS) entry which is preliminary data.</text>
</comment>
<dbReference type="InterPro" id="IPR005455">
    <property type="entry name" value="PFN_euk"/>
</dbReference>
<dbReference type="RefSeq" id="XP_058312245.1">
    <property type="nucleotide sequence ID" value="XM_058449901.1"/>
</dbReference>
<evidence type="ECO:0000256" key="3">
    <source>
        <dbReference type="ARBA" id="ARBA00022490"/>
    </source>
</evidence>
<dbReference type="GO" id="GO:1903475">
    <property type="term" value="P:mitotic actomyosin contractile ring assembly"/>
    <property type="evidence" value="ECO:0007669"/>
    <property type="project" value="UniProtKB-ARBA"/>
</dbReference>
<reference evidence="8" key="1">
    <citation type="submission" date="2022-12" db="EMBL/GenBank/DDBJ databases">
        <authorList>
            <person name="Petersen C."/>
        </authorList>
    </citation>
    <scope>NUCLEOTIDE SEQUENCE</scope>
    <source>
        <strain evidence="8">IBT 15544</strain>
    </source>
</reference>
<evidence type="ECO:0000313" key="9">
    <source>
        <dbReference type="Proteomes" id="UP001150904"/>
    </source>
</evidence>
<dbReference type="InterPro" id="IPR048278">
    <property type="entry name" value="PFN"/>
</dbReference>
<gene>
    <name evidence="8" type="ORF">N7498_002839</name>
</gene>
<dbReference type="GO" id="GO:0003785">
    <property type="term" value="F:actin monomer binding"/>
    <property type="evidence" value="ECO:0007669"/>
    <property type="project" value="TreeGrafter"/>
</dbReference>
<dbReference type="FunFam" id="3.30.450.30:FF:000001">
    <property type="entry name" value="Profilin"/>
    <property type="match status" value="1"/>
</dbReference>
<keyword evidence="9" id="KW-1185">Reference proteome</keyword>
<dbReference type="OrthoDB" id="421374at2759"/>
<dbReference type="PRINTS" id="PR00392">
    <property type="entry name" value="PROFILIN"/>
</dbReference>
<dbReference type="SMART" id="SM00392">
    <property type="entry name" value="PROF"/>
    <property type="match status" value="1"/>
</dbReference>
<proteinExistence type="inferred from homology"/>
<dbReference type="InterPro" id="IPR036140">
    <property type="entry name" value="PFN_sf"/>
</dbReference>
<evidence type="ECO:0000256" key="7">
    <source>
        <dbReference type="RuleBase" id="RU003909"/>
    </source>
</evidence>
<dbReference type="GO" id="GO:0005856">
    <property type="term" value="C:cytoskeleton"/>
    <property type="evidence" value="ECO:0007669"/>
    <property type="project" value="UniProtKB-SubCell"/>
</dbReference>
<comment type="similarity">
    <text evidence="2 7">Belongs to the profilin family.</text>
</comment>
<accession>A0A9W9NAV0</accession>
<dbReference type="Gene3D" id="3.30.450.30">
    <property type="entry name" value="Dynein light chain 2a, cytoplasmic"/>
    <property type="match status" value="1"/>
</dbReference>
<evidence type="ECO:0000313" key="8">
    <source>
        <dbReference type="EMBL" id="KAJ5216432.1"/>
    </source>
</evidence>
<evidence type="ECO:0000256" key="5">
    <source>
        <dbReference type="ARBA" id="ARBA00023212"/>
    </source>
</evidence>
<comment type="subunit">
    <text evidence="6">Occurs in many kinds of cells as a complex with monomeric actin in a 1:1 ratio.</text>
</comment>
<sequence>MSWQAYVDSSLIGSGKIDRAAIFSGTGDSQWAASPGFSVGAEEIQSLVKGFNDAGSINTSGLYIDGENYRMVKAGDRSIYGRNEGKAGVLVVKTNKALIVAHYPETVQAQEATQVVEQLADYLIEIGY</sequence>
<dbReference type="InterPro" id="IPR027310">
    <property type="entry name" value="Profilin_CS"/>
</dbReference>
<dbReference type="GO" id="GO:0005938">
    <property type="term" value="C:cell cortex"/>
    <property type="evidence" value="ECO:0007669"/>
    <property type="project" value="TreeGrafter"/>
</dbReference>
<organism evidence="8 9">
    <name type="scientific">Penicillium cinerascens</name>
    <dbReference type="NCBI Taxonomy" id="70096"/>
    <lineage>
        <taxon>Eukaryota</taxon>
        <taxon>Fungi</taxon>
        <taxon>Dikarya</taxon>
        <taxon>Ascomycota</taxon>
        <taxon>Pezizomycotina</taxon>
        <taxon>Eurotiomycetes</taxon>
        <taxon>Eurotiomycetidae</taxon>
        <taxon>Eurotiales</taxon>
        <taxon>Aspergillaceae</taxon>
        <taxon>Penicillium</taxon>
    </lineage>
</organism>
<keyword evidence="3" id="KW-0963">Cytoplasm</keyword>
<evidence type="ECO:0000256" key="4">
    <source>
        <dbReference type="ARBA" id="ARBA00023203"/>
    </source>
</evidence>
<dbReference type="PROSITE" id="PS00414">
    <property type="entry name" value="PROFILIN"/>
    <property type="match status" value="1"/>
</dbReference>
<evidence type="ECO:0000256" key="2">
    <source>
        <dbReference type="ARBA" id="ARBA00010058"/>
    </source>
</evidence>
<reference evidence="8" key="2">
    <citation type="journal article" date="2023" name="IMA Fungus">
        <title>Comparative genomic study of the Penicillium genus elucidates a diverse pangenome and 15 lateral gene transfer events.</title>
        <authorList>
            <person name="Petersen C."/>
            <person name="Sorensen T."/>
            <person name="Nielsen M.R."/>
            <person name="Sondergaard T.E."/>
            <person name="Sorensen J.L."/>
            <person name="Fitzpatrick D.A."/>
            <person name="Frisvad J.C."/>
            <person name="Nielsen K.L."/>
        </authorList>
    </citation>
    <scope>NUCLEOTIDE SEQUENCE</scope>
    <source>
        <strain evidence="8">IBT 15544</strain>
    </source>
</reference>
<dbReference type="SUPFAM" id="SSF55770">
    <property type="entry name" value="Profilin (actin-binding protein)"/>
    <property type="match status" value="1"/>
</dbReference>
<dbReference type="Pfam" id="PF00235">
    <property type="entry name" value="Profilin"/>
    <property type="match status" value="1"/>
</dbReference>
<dbReference type="PRINTS" id="PR01640">
    <property type="entry name" value="PROFILINPLNT"/>
</dbReference>
<dbReference type="CDD" id="cd00148">
    <property type="entry name" value="PROF"/>
    <property type="match status" value="1"/>
</dbReference>
<dbReference type="EMBL" id="JAPQKR010000005">
    <property type="protein sequence ID" value="KAJ5216432.1"/>
    <property type="molecule type" value="Genomic_DNA"/>
</dbReference>
<dbReference type="PANTHER" id="PTHR11604:SF0">
    <property type="entry name" value="PROFILIN"/>
    <property type="match status" value="1"/>
</dbReference>